<feature type="compositionally biased region" description="Basic and acidic residues" evidence="6">
    <location>
        <begin position="1662"/>
        <end position="1672"/>
    </location>
</feature>
<feature type="compositionally biased region" description="Acidic residues" evidence="6">
    <location>
        <begin position="1"/>
        <end position="13"/>
    </location>
</feature>
<evidence type="ECO:0000256" key="4">
    <source>
        <dbReference type="ARBA" id="ARBA00022833"/>
    </source>
</evidence>
<keyword evidence="2" id="KW-0677">Repeat</keyword>
<accession>A0A8J1UHK5</accession>
<feature type="compositionally biased region" description="Polar residues" evidence="6">
    <location>
        <begin position="1631"/>
        <end position="1641"/>
    </location>
</feature>
<feature type="compositionally biased region" description="Acidic residues" evidence="6">
    <location>
        <begin position="2147"/>
        <end position="2158"/>
    </location>
</feature>
<name>A0A8J1UHK5_OWEFU</name>
<feature type="compositionally biased region" description="Polar residues" evidence="6">
    <location>
        <begin position="1086"/>
        <end position="1111"/>
    </location>
</feature>
<evidence type="ECO:0000256" key="1">
    <source>
        <dbReference type="ARBA" id="ARBA00022723"/>
    </source>
</evidence>
<dbReference type="SMART" id="SM00355">
    <property type="entry name" value="ZnF_C2H2"/>
    <property type="match status" value="9"/>
</dbReference>
<feature type="region of interest" description="Disordered" evidence="6">
    <location>
        <begin position="700"/>
        <end position="752"/>
    </location>
</feature>
<dbReference type="Proteomes" id="UP000749559">
    <property type="component" value="Unassembled WGS sequence"/>
</dbReference>
<organism evidence="7 8">
    <name type="scientific">Owenia fusiformis</name>
    <name type="common">Polychaete worm</name>
    <dbReference type="NCBI Taxonomy" id="6347"/>
    <lineage>
        <taxon>Eukaryota</taxon>
        <taxon>Metazoa</taxon>
        <taxon>Spiralia</taxon>
        <taxon>Lophotrochozoa</taxon>
        <taxon>Annelida</taxon>
        <taxon>Polychaeta</taxon>
        <taxon>Sedentaria</taxon>
        <taxon>Canalipalpata</taxon>
        <taxon>Sabellida</taxon>
        <taxon>Oweniida</taxon>
        <taxon>Oweniidae</taxon>
        <taxon>Owenia</taxon>
    </lineage>
</organism>
<feature type="compositionally biased region" description="Polar residues" evidence="6">
    <location>
        <begin position="219"/>
        <end position="229"/>
    </location>
</feature>
<protein>
    <submittedName>
        <fullName evidence="7">Uncharacterized protein</fullName>
    </submittedName>
</protein>
<feature type="region of interest" description="Disordered" evidence="6">
    <location>
        <begin position="2026"/>
        <end position="2061"/>
    </location>
</feature>
<proteinExistence type="predicted"/>
<dbReference type="PANTHER" id="PTHR24388:SF104">
    <property type="entry name" value="AT-RICH BINDING PROTEIN-RELATED"/>
    <property type="match status" value="1"/>
</dbReference>
<evidence type="ECO:0000256" key="3">
    <source>
        <dbReference type="ARBA" id="ARBA00022771"/>
    </source>
</evidence>
<feature type="region of interest" description="Disordered" evidence="6">
    <location>
        <begin position="1499"/>
        <end position="1547"/>
    </location>
</feature>
<feature type="region of interest" description="Disordered" evidence="6">
    <location>
        <begin position="186"/>
        <end position="229"/>
    </location>
</feature>
<evidence type="ECO:0000313" key="7">
    <source>
        <dbReference type="EMBL" id="CAH1788378.1"/>
    </source>
</evidence>
<feature type="region of interest" description="Disordered" evidence="6">
    <location>
        <begin position="1931"/>
        <end position="1953"/>
    </location>
</feature>
<comment type="caution">
    <text evidence="7">The sequence shown here is derived from an EMBL/GenBank/DDBJ whole genome shotgun (WGS) entry which is preliminary data.</text>
</comment>
<keyword evidence="8" id="KW-1185">Reference proteome</keyword>
<evidence type="ECO:0000313" key="8">
    <source>
        <dbReference type="Proteomes" id="UP000749559"/>
    </source>
</evidence>
<feature type="compositionally biased region" description="Basic residues" evidence="6">
    <location>
        <begin position="1113"/>
        <end position="1124"/>
    </location>
</feature>
<feature type="compositionally biased region" description="Basic and acidic residues" evidence="6">
    <location>
        <begin position="708"/>
        <end position="721"/>
    </location>
</feature>
<feature type="compositionally biased region" description="Basic and acidic residues" evidence="6">
    <location>
        <begin position="2164"/>
        <end position="2179"/>
    </location>
</feature>
<dbReference type="EMBL" id="CAIIXF020000007">
    <property type="protein sequence ID" value="CAH1788378.1"/>
    <property type="molecule type" value="Genomic_DNA"/>
</dbReference>
<keyword evidence="3" id="KW-0863">Zinc-finger</keyword>
<feature type="compositionally biased region" description="Basic residues" evidence="6">
    <location>
        <begin position="1645"/>
        <end position="1661"/>
    </location>
</feature>
<keyword evidence="1" id="KW-0479">Metal-binding</keyword>
<sequence length="2179" mass="243792">MDDDANKDEEEENSMEKTPKFITFSESFTNEDNYDSYFNTVVSSSITTERDDDMGSKKDENIDNNDVIGNGKHVTFNNGGIDQHSQKCTDPVNKIKIMENVNDSDNDDWMQPSMNTVDQDDLLFQLQEERRDPSETIDNEEIECENETEEENNIESEIDINTNEQENIELNEQNADLDEQDNDSRQYSISNQTDHDSSQQGDDDLNECIDSSSIDSDSNLQNKSPQSDQECYKMPVLEQFVSEPFNSTGDESNPKPIEYCDIVQQKFEMEKDSEFTVNDSKMMSVDKEIVMNDLKIMPNDSEVMINDSKMLTEDVEKMSGASETNEISLHDCDQNNVINEEKDCPGKVTNNLKETNGEINERADTDDHNQNGDLDIKSEMFDRKKSETDDTTDLSEPLPSVVSPQAMTAATLEPMFSESSQSTQHSEIANLIKMSNEIDSDNSPVIQNDLIKSQFSEVNMDNDLMGEKNVEEFPTIEGSQISTLKGVDQLNICDDIDKNIAGNDSIKDGETVSTSRNEESQKMEESIPVNKKWNIIEATIDKVMDNVDHDSPIIASEKSIDNADTLKYSKVNESYVGISRKSPINIPVESKLNNLFKRSSPNSNSPLDDLSKQTEIIHKDVKLKNQDRDTITESIEAVIRASLVDDKTVQEKHPTITSILSTQKREPPLPAHKAPSLRGLLMKGKSSFSLSDIVNHAVTQELGPEDDTSNKRIPEPEPDPPKRKRRRKAKAQKVIQNYSDDDLSDNPYMEDPSRQMDKLLHSYGLETMLSGASEDADTELNQSGFKVEQREDGAYEGEMYGERASVKAEPSSPVGEPPALRIESSYTLLEMDDSAVSDHGDDRPSNAVINPAFPDVPQGVSDHVRNHLRTFLKSQAGRESTETPPSMSATPPRSISSPMRIGGSNTKKVEKKSMMSSPSLVSQLMAAEKKSKQAGMPGFPPGTFGSNPPGSLGPLGLPMPGPMGMGNLPLGVPGLGLPPTNMQNLLMMEYYRIAAAQSQAFSEQSGMLSFMKPPPAHSKTTQQSLPPGAFQFMMTPPAAHQSHKSHPELSEVRNYSMLPKPSMSRQIDATKEASKTTHAPSPISDYLSSTFPNTPSESTSPEWTLESENNFSNRKKRRKRRTSSKSRGSPAKQSNPLCTIDLTSEKPVCNAPLPTTTPEVYPKRQSVVPRSSSEILKALAKGPLSELDKSTLGVNIKNTSGVKPISLPEGLDKSAIKSISLPQGSVTKDTGNKDDSESKIKLATLQDELIRSMLMSSPMCPTVPKETNSRVIDIDKIIRSEMKVYEPETEKKPVPVLSMPSIPTAPSIGAILTAPPILTTPSLIVTESTMSGVSTPVAMVSPNEVLNTVSPTLKPSNSDGGSSKLDIRSFPTINFSKYGQKNSKQLFGCTLCKKLFPRLRIHKHLSLDHGQPRFKCSLCDFSDDLDLEIKQHIIKEHNSRFSIRCSICKGLFPTKKEVRNHIFQEHELQPDGHLYRGVRDDNSSGRLINLHSTFMTVGDPEDGKKLQLNPGRSRSRNAVGTVESPLESINDSANDSERSMDSTSFYTKPTSDIPIKIENDKDLMLMGYGMQIDTNSIDSPNNGENDERDNDLVIKEEISNDEVEMEVKNNAENHSQDEPKVPPLRIKLNPQCITMSPTGTPKSPKSPKKEKHHHHRRKKDRKCKEKRHDLRERDSPRTFDIDDLIIYKDVVLDVPMYACQLCDFMCGNDTSQPEQMSIYQHIREEHNVLHYQCKLCGRQSASDTFIMNHIIVEHNVTEHVDVQIEDLHSRHFDTIFKLSDKGTDFWKEYVFLSKCNLCGFLSSTPVKTSPESEKSIPDNKDMLHFHLQKVHSIPRYTCNICEYSTDSSPQMYLHLRMMKDTHNTSLFKCRHCNLVFDKEDEALDHASTKHQKVRSSKLIRQQSNYMGKYRESHYQWFSHDWTHRVNTFTQKASGSQTPEANHGSHAQDDSTNIPKVSLKASNLMDPNKEQSLKDKYDGEAIQSLPDSPTVYHPEPFKPELILRTENSKQGEDLAYVQSLLSTSAFSSLKPKTPASSPRPVALSPRAAASSPKATASSPKAKSPAADKKLTFCDFGGCEFSTLRKSKVNEHYMLHNYQRIYKCLHCNKSYSGRPKGICQHSRRTHPTEDPETAVLVSKDYGATYVTYNEDDSSTSDEGDPPVNEIKQEVHDVKVEPKEIF</sequence>
<dbReference type="PROSITE" id="PS00028">
    <property type="entry name" value="ZINC_FINGER_C2H2_1"/>
    <property type="match status" value="2"/>
</dbReference>
<feature type="region of interest" description="Disordered" evidence="6">
    <location>
        <begin position="872"/>
        <end position="916"/>
    </location>
</feature>
<reference evidence="7" key="1">
    <citation type="submission" date="2022-03" db="EMBL/GenBank/DDBJ databases">
        <authorList>
            <person name="Martin C."/>
        </authorList>
    </citation>
    <scope>NUCLEOTIDE SEQUENCE</scope>
</reference>
<feature type="region of interest" description="Disordered" evidence="6">
    <location>
        <begin position="2146"/>
        <end position="2179"/>
    </location>
</feature>
<feature type="region of interest" description="Disordered" evidence="6">
    <location>
        <begin position="129"/>
        <end position="160"/>
    </location>
</feature>
<evidence type="ECO:0000256" key="2">
    <source>
        <dbReference type="ARBA" id="ARBA00022737"/>
    </source>
</evidence>
<keyword evidence="4" id="KW-0862">Zinc</keyword>
<feature type="region of interest" description="Disordered" evidence="6">
    <location>
        <begin position="1006"/>
        <end position="1139"/>
    </location>
</feature>
<feature type="compositionally biased region" description="Basic residues" evidence="6">
    <location>
        <begin position="722"/>
        <end position="731"/>
    </location>
</feature>
<feature type="compositionally biased region" description="Polar residues" evidence="6">
    <location>
        <begin position="882"/>
        <end position="897"/>
    </location>
</feature>
<dbReference type="InterPro" id="IPR050527">
    <property type="entry name" value="Snail/Krueppel_Znf"/>
</dbReference>
<dbReference type="GO" id="GO:0000978">
    <property type="term" value="F:RNA polymerase II cis-regulatory region sequence-specific DNA binding"/>
    <property type="evidence" value="ECO:0007669"/>
    <property type="project" value="TreeGrafter"/>
</dbReference>
<feature type="compositionally biased region" description="Basic and acidic residues" evidence="6">
    <location>
        <begin position="357"/>
        <end position="388"/>
    </location>
</feature>
<feature type="compositionally biased region" description="Low complexity" evidence="6">
    <location>
        <begin position="209"/>
        <end position="218"/>
    </location>
</feature>
<dbReference type="GO" id="GO:0000981">
    <property type="term" value="F:DNA-binding transcription factor activity, RNA polymerase II-specific"/>
    <property type="evidence" value="ECO:0007669"/>
    <property type="project" value="TreeGrafter"/>
</dbReference>
<dbReference type="GO" id="GO:0008270">
    <property type="term" value="F:zinc ion binding"/>
    <property type="evidence" value="ECO:0007669"/>
    <property type="project" value="UniProtKB-KW"/>
</dbReference>
<keyword evidence="5" id="KW-0539">Nucleus</keyword>
<dbReference type="InterPro" id="IPR013087">
    <property type="entry name" value="Znf_C2H2_type"/>
</dbReference>
<feature type="region of interest" description="Disordered" evidence="6">
    <location>
        <begin position="1"/>
        <end position="20"/>
    </location>
</feature>
<gene>
    <name evidence="7" type="ORF">OFUS_LOCUS13924</name>
</gene>
<dbReference type="PANTHER" id="PTHR24388">
    <property type="entry name" value="ZINC FINGER PROTEIN"/>
    <property type="match status" value="1"/>
</dbReference>
<evidence type="ECO:0000256" key="6">
    <source>
        <dbReference type="SAM" id="MobiDB-lite"/>
    </source>
</evidence>
<evidence type="ECO:0000256" key="5">
    <source>
        <dbReference type="ARBA" id="ARBA00023242"/>
    </source>
</evidence>
<dbReference type="Gene3D" id="3.30.160.60">
    <property type="entry name" value="Classic Zinc Finger"/>
    <property type="match status" value="3"/>
</dbReference>
<feature type="region of interest" description="Disordered" evidence="6">
    <location>
        <begin position="357"/>
        <end position="399"/>
    </location>
</feature>
<feature type="compositionally biased region" description="Acidic residues" evidence="6">
    <location>
        <begin position="135"/>
        <end position="158"/>
    </location>
</feature>
<feature type="region of interest" description="Disordered" evidence="6">
    <location>
        <begin position="1631"/>
        <end position="1672"/>
    </location>
</feature>
<feature type="compositionally biased region" description="Low complexity" evidence="6">
    <location>
        <begin position="2033"/>
        <end position="2061"/>
    </location>
</feature>